<keyword evidence="2" id="KW-0229">DNA integration</keyword>
<proteinExistence type="inferred from homology"/>
<dbReference type="PANTHER" id="PTHR30349:SF41">
    <property type="entry name" value="INTEGRASE_RECOMBINASE PROTEIN MJ0367-RELATED"/>
    <property type="match status" value="1"/>
</dbReference>
<reference evidence="7" key="1">
    <citation type="journal article" date="2019" name="Int. J. Syst. Evol. Microbiol.">
        <title>The Global Catalogue of Microorganisms (GCM) 10K type strain sequencing project: providing services to taxonomists for standard genome sequencing and annotation.</title>
        <authorList>
            <consortium name="The Broad Institute Genomics Platform"/>
            <consortium name="The Broad Institute Genome Sequencing Center for Infectious Disease"/>
            <person name="Wu L."/>
            <person name="Ma J."/>
        </authorList>
    </citation>
    <scope>NUCLEOTIDE SEQUENCE [LARGE SCALE GENOMIC DNA]</scope>
    <source>
        <strain evidence="7">NBRC 111368</strain>
    </source>
</reference>
<organism evidence="6 7">
    <name type="scientific">Sulfitobacter profundi</name>
    <dbReference type="NCBI Taxonomy" id="2679961"/>
    <lineage>
        <taxon>Bacteria</taxon>
        <taxon>Pseudomonadati</taxon>
        <taxon>Pseudomonadota</taxon>
        <taxon>Alphaproteobacteria</taxon>
        <taxon>Rhodobacterales</taxon>
        <taxon>Roseobacteraceae</taxon>
        <taxon>Sulfitobacter</taxon>
    </lineage>
</organism>
<sequence>MMSSKPLSTMDHMKKAEDMQYLIQPRGPGTGWVFRMVTPNNLIGKTNPWTGKPFGKEIRKGLKTRSLPDARRRRNIALGEITKLSFEESDDANFTFAQAEEWRAEIAEDSSEQGDVGSYLQDKLEAASAQGIPEEALKRFGRIAFGKGYPISKALEQYIYERSPDNRRGYKPLKKTTVLNLRTAVSHVHNFFGDVEEVACLEDMTAARAKNFRDEYLPSLTSKRSPDGMAYKTISKNITLLKQFWAWAIERNITRTRYRDPWVFPTAIRRASPSAVGKRLAYTPAELSKLLAATVPGSREGDILRLALVTGCRADELGSLPQSQVAKDGTALHIPSGKSANAKRTVPVPIGAQALIRQRLAVHSDEERLFPEWPIRKSVGKVYALSQWFTRFRRDVLGTTTDNNLSLHSLRHTWRTVAGQARVPDADIYQIGGWAKEQHSSSVYDHGLLPAQLVKSQEDVWEMMLELGYLEAF</sequence>
<dbReference type="Pfam" id="PF00589">
    <property type="entry name" value="Phage_integrase"/>
    <property type="match status" value="1"/>
</dbReference>
<dbReference type="EMBL" id="JBHSWA010000001">
    <property type="protein sequence ID" value="MFC6642916.1"/>
    <property type="molecule type" value="Genomic_DNA"/>
</dbReference>
<name>A0ABW1Z069_9RHOB</name>
<dbReference type="InterPro" id="IPR013762">
    <property type="entry name" value="Integrase-like_cat_sf"/>
</dbReference>
<evidence type="ECO:0000313" key="6">
    <source>
        <dbReference type="EMBL" id="MFC6642916.1"/>
    </source>
</evidence>
<dbReference type="PROSITE" id="PS51898">
    <property type="entry name" value="TYR_RECOMBINASE"/>
    <property type="match status" value="1"/>
</dbReference>
<dbReference type="PANTHER" id="PTHR30349">
    <property type="entry name" value="PHAGE INTEGRASE-RELATED"/>
    <property type="match status" value="1"/>
</dbReference>
<dbReference type="InterPro" id="IPR011010">
    <property type="entry name" value="DNA_brk_join_enz"/>
</dbReference>
<evidence type="ECO:0000256" key="3">
    <source>
        <dbReference type="ARBA" id="ARBA00023125"/>
    </source>
</evidence>
<evidence type="ECO:0000259" key="5">
    <source>
        <dbReference type="PROSITE" id="PS51898"/>
    </source>
</evidence>
<gene>
    <name evidence="6" type="ORF">ACFQAU_15660</name>
</gene>
<dbReference type="RefSeq" id="WP_132443385.1">
    <property type="nucleotide sequence ID" value="NZ_JBHSWA010000001.1"/>
</dbReference>
<evidence type="ECO:0000256" key="2">
    <source>
        <dbReference type="ARBA" id="ARBA00022908"/>
    </source>
</evidence>
<dbReference type="Proteomes" id="UP001596403">
    <property type="component" value="Unassembled WGS sequence"/>
</dbReference>
<evidence type="ECO:0000256" key="1">
    <source>
        <dbReference type="ARBA" id="ARBA00008857"/>
    </source>
</evidence>
<protein>
    <submittedName>
        <fullName evidence="6">Tyrosine-type recombinase/integrase</fullName>
    </submittedName>
</protein>
<evidence type="ECO:0000313" key="7">
    <source>
        <dbReference type="Proteomes" id="UP001596403"/>
    </source>
</evidence>
<evidence type="ECO:0000256" key="4">
    <source>
        <dbReference type="ARBA" id="ARBA00023172"/>
    </source>
</evidence>
<keyword evidence="3" id="KW-0238">DNA-binding</keyword>
<dbReference type="Gene3D" id="1.10.443.10">
    <property type="entry name" value="Intergrase catalytic core"/>
    <property type="match status" value="1"/>
</dbReference>
<keyword evidence="7" id="KW-1185">Reference proteome</keyword>
<comment type="similarity">
    <text evidence="1">Belongs to the 'phage' integrase family.</text>
</comment>
<dbReference type="InterPro" id="IPR002104">
    <property type="entry name" value="Integrase_catalytic"/>
</dbReference>
<keyword evidence="4" id="KW-0233">DNA recombination</keyword>
<dbReference type="InterPro" id="IPR050090">
    <property type="entry name" value="Tyrosine_recombinase_XerCD"/>
</dbReference>
<feature type="domain" description="Tyr recombinase" evidence="5">
    <location>
        <begin position="277"/>
        <end position="458"/>
    </location>
</feature>
<comment type="caution">
    <text evidence="6">The sequence shown here is derived from an EMBL/GenBank/DDBJ whole genome shotgun (WGS) entry which is preliminary data.</text>
</comment>
<accession>A0ABW1Z069</accession>
<dbReference type="SUPFAM" id="SSF56349">
    <property type="entry name" value="DNA breaking-rejoining enzymes"/>
    <property type="match status" value="1"/>
</dbReference>